<dbReference type="OrthoDB" id="2195431at2759"/>
<dbReference type="OMA" id="VARHVEY"/>
<feature type="compositionally biased region" description="Low complexity" evidence="1">
    <location>
        <begin position="27"/>
        <end position="41"/>
    </location>
</feature>
<evidence type="ECO:0000259" key="2">
    <source>
        <dbReference type="SMART" id="SM00382"/>
    </source>
</evidence>
<feature type="compositionally biased region" description="Polar residues" evidence="1">
    <location>
        <begin position="1208"/>
        <end position="1218"/>
    </location>
</feature>
<feature type="region of interest" description="Disordered" evidence="1">
    <location>
        <begin position="1"/>
        <end position="48"/>
    </location>
</feature>
<evidence type="ECO:0000313" key="4">
    <source>
        <dbReference type="Proteomes" id="UP000038009"/>
    </source>
</evidence>
<feature type="compositionally biased region" description="Basic and acidic residues" evidence="1">
    <location>
        <begin position="289"/>
        <end position="302"/>
    </location>
</feature>
<comment type="caution">
    <text evidence="3">The sequence shown here is derived from an EMBL/GenBank/DDBJ whole genome shotgun (WGS) entry which is preliminary data.</text>
</comment>
<feature type="region of interest" description="Disordered" evidence="1">
    <location>
        <begin position="717"/>
        <end position="762"/>
    </location>
</feature>
<reference evidence="3 4" key="1">
    <citation type="journal article" date="2015" name="PLoS Pathog.">
        <title>Leptomonas seymouri: Adaptations to the Dixenous Life Cycle Analyzed by Genome Sequencing, Transcriptome Profiling and Co-infection with Leishmania donovani.</title>
        <authorList>
            <person name="Kraeva N."/>
            <person name="Butenko A."/>
            <person name="Hlavacova J."/>
            <person name="Kostygov A."/>
            <person name="Myskova J."/>
            <person name="Grybchuk D."/>
            <person name="Lestinova T."/>
            <person name="Votypka J."/>
            <person name="Volf P."/>
            <person name="Opperdoes F."/>
            <person name="Flegontov P."/>
            <person name="Lukes J."/>
            <person name="Yurchenko V."/>
        </authorList>
    </citation>
    <scope>NUCLEOTIDE SEQUENCE [LARGE SCALE GENOMIC DNA]</scope>
    <source>
        <strain evidence="3 4">ATCC 30220</strain>
    </source>
</reference>
<accession>A0A0N1I4S1</accession>
<dbReference type="Pfam" id="PF00004">
    <property type="entry name" value="AAA"/>
    <property type="match status" value="1"/>
</dbReference>
<dbReference type="GO" id="GO:0005524">
    <property type="term" value="F:ATP binding"/>
    <property type="evidence" value="ECO:0007669"/>
    <property type="project" value="InterPro"/>
</dbReference>
<feature type="region of interest" description="Disordered" evidence="1">
    <location>
        <begin position="1014"/>
        <end position="1067"/>
    </location>
</feature>
<protein>
    <recommendedName>
        <fullName evidence="2">AAA+ ATPase domain-containing protein</fullName>
    </recommendedName>
</protein>
<dbReference type="Gene3D" id="3.40.50.300">
    <property type="entry name" value="P-loop containing nucleotide triphosphate hydrolases"/>
    <property type="match status" value="1"/>
</dbReference>
<feature type="compositionally biased region" description="Low complexity" evidence="1">
    <location>
        <begin position="203"/>
        <end position="216"/>
    </location>
</feature>
<feature type="region of interest" description="Disordered" evidence="1">
    <location>
        <begin position="376"/>
        <end position="400"/>
    </location>
</feature>
<feature type="region of interest" description="Disordered" evidence="1">
    <location>
        <begin position="289"/>
        <end position="309"/>
    </location>
</feature>
<feature type="compositionally biased region" description="Gly residues" evidence="1">
    <location>
        <begin position="378"/>
        <end position="393"/>
    </location>
</feature>
<dbReference type="CDD" id="cd00009">
    <property type="entry name" value="AAA"/>
    <property type="match status" value="1"/>
</dbReference>
<dbReference type="AlphaFoldDB" id="A0A0N1I4S1"/>
<organism evidence="3 4">
    <name type="scientific">Leptomonas seymouri</name>
    <dbReference type="NCBI Taxonomy" id="5684"/>
    <lineage>
        <taxon>Eukaryota</taxon>
        <taxon>Discoba</taxon>
        <taxon>Euglenozoa</taxon>
        <taxon>Kinetoplastea</taxon>
        <taxon>Metakinetoplastina</taxon>
        <taxon>Trypanosomatida</taxon>
        <taxon>Trypanosomatidae</taxon>
        <taxon>Leishmaniinae</taxon>
        <taxon>Leptomonas</taxon>
    </lineage>
</organism>
<dbReference type="VEuPathDB" id="TriTrypDB:Lsey_0132_0130"/>
<feature type="compositionally biased region" description="Basic and acidic residues" evidence="1">
    <location>
        <begin position="1169"/>
        <end position="1187"/>
    </location>
</feature>
<proteinExistence type="predicted"/>
<feature type="region of interest" description="Disordered" evidence="1">
    <location>
        <begin position="203"/>
        <end position="257"/>
    </location>
</feature>
<sequence>MDIEDMWRKAVEEEEASHQEEHGQPRAGAAGENVNAAPAAADSGSCDEFSDDELLQSIPFAHDAAPVMLVTPLVAPAGFPAVTAPMQAGPPPMRAPPKNISSPTSGPELPTVPTRRARAMVASARGVLDFPPAKGSSFMLRGDDGRVRWVTAAAAKGSTSTAAHKQRRYGKPRKRARAEATTAVIEVRDDDGDDGESEDAVVEVDSASSSCASSVVAGGGRGSDADDDLFDGGVDDDSSSFDSGAPPPPPRRPAASHFLRDGVNVQEMLRELYAEEAKKQAQLKLKEVGEEGDGDHQLHDESTPTNLLAPTRTAAPRAPLLNNSSQARRLPSGSGELWVTKYSPKQFRELLSDESINLRLLQWLKSWDAYVFPEGEPSSGGGAASSRPKGGGTTSFPLRKDAPSMKESLAALTLTASTPSAAAAPPEDRIAVLTGPPGVGKTTLVHVLAAHCGYEVIEVNASVERTASRLEALIKTAVSAAGPAPGGRLRRPPPASTAVSTHAEEKDAGDGTAATSLVQHLLRPKCLIIDEMDGIASSSVAAYLVQQQLHRPVFCLCNDFYVPSLRPLRQRCSHVYYLPPIRPQRLLARLEEIACRERMTSLDQMTLSELIITSGGDVRSCLNTIQFVSSVIHQQPQRREGGGDAVPQRHTIADLMRRMQGKDTRLALKESWQMIFTRPERNKGIQLLKQECGVDYEGLIEAAAAQHYRQHVVEARHRREREQSIGRPSFTSAAEHDRHAGGAGKCDGRERKPNGGSRQREVAPGFRVDPGYLLAAQQLTRCTDTAGLVDGLQENYLHRAYTDYSFARTCATAASFSQQDVVVAASFQHPEMMMGTAERLNHVAALTCFVHCSTAARGGRIGFPREQATLRRLQSESQHIDQQFRDGCRPHIAAFLGGWEVTSTDIAPMLLRCLVDRSLRLPAHAITSFRRLPPADQRLLNASVARHVEYGLSYEPDRRYTPPFHGGAAAENSFAPFQRGSGEDEAPWRLTPELDRLLAGIVRPMVKALPGGHGGYGGGGGGRGASFFQRPRYGDRDNGPHAGTQHPSKDSKSSGAAAAPSWRPPLSSVLLPLTNEVRQILVGLIRQHRILQSLELLKRQQQAHRDTATGADAAGTKSNEAGEGADATHDKRPRGDGDIGDGGSLDAAGPQGATDNSVMGIKEAGTTVKAEDDGVPELKKVKQEGVKEVSATPRTAIRRDFFGRPITDQPTSSNRVGCSSNPTTTAASVSSPTGGGGSGDAPRLNPHHVPSTPVCVRYVYQDGSTNAVKMPAVWADF</sequence>
<dbReference type="InterPro" id="IPR003593">
    <property type="entry name" value="AAA+_ATPase"/>
</dbReference>
<dbReference type="PANTHER" id="PTHR23389">
    <property type="entry name" value="CHROMOSOME TRANSMISSION FIDELITY FACTOR 18"/>
    <property type="match status" value="1"/>
</dbReference>
<keyword evidence="4" id="KW-1185">Reference proteome</keyword>
<dbReference type="SUPFAM" id="SSF52540">
    <property type="entry name" value="P-loop containing nucleoside triphosphate hydrolases"/>
    <property type="match status" value="1"/>
</dbReference>
<feature type="compositionally biased region" description="Basic and acidic residues" evidence="1">
    <location>
        <begin position="1126"/>
        <end position="1137"/>
    </location>
</feature>
<dbReference type="Proteomes" id="UP000038009">
    <property type="component" value="Unassembled WGS sequence"/>
</dbReference>
<dbReference type="GO" id="GO:0005634">
    <property type="term" value="C:nucleus"/>
    <property type="evidence" value="ECO:0007669"/>
    <property type="project" value="TreeGrafter"/>
</dbReference>
<feature type="compositionally biased region" description="Basic and acidic residues" evidence="1">
    <location>
        <begin position="1"/>
        <end position="24"/>
    </location>
</feature>
<dbReference type="GO" id="GO:0003677">
    <property type="term" value="F:DNA binding"/>
    <property type="evidence" value="ECO:0007669"/>
    <property type="project" value="TreeGrafter"/>
</dbReference>
<feature type="region of interest" description="Disordered" evidence="1">
    <location>
        <begin position="964"/>
        <end position="987"/>
    </location>
</feature>
<feature type="region of interest" description="Disordered" evidence="1">
    <location>
        <begin position="481"/>
        <end position="511"/>
    </location>
</feature>
<dbReference type="InterPro" id="IPR003959">
    <property type="entry name" value="ATPase_AAA_core"/>
</dbReference>
<dbReference type="InterPro" id="IPR027417">
    <property type="entry name" value="P-loop_NTPase"/>
</dbReference>
<feature type="compositionally biased region" description="Basic and acidic residues" evidence="1">
    <location>
        <begin position="734"/>
        <end position="761"/>
    </location>
</feature>
<feature type="domain" description="AAA+ ATPase" evidence="2">
    <location>
        <begin position="427"/>
        <end position="582"/>
    </location>
</feature>
<gene>
    <name evidence="3" type="ORF">ABL78_4531</name>
</gene>
<dbReference type="Gene3D" id="1.10.8.60">
    <property type="match status" value="1"/>
</dbReference>
<evidence type="ECO:0000313" key="3">
    <source>
        <dbReference type="EMBL" id="KPI86415.1"/>
    </source>
</evidence>
<dbReference type="EMBL" id="LJSK01000132">
    <property type="protein sequence ID" value="KPI86415.1"/>
    <property type="molecule type" value="Genomic_DNA"/>
</dbReference>
<feature type="region of interest" description="Disordered" evidence="1">
    <location>
        <begin position="1105"/>
        <end position="1247"/>
    </location>
</feature>
<feature type="compositionally biased region" description="Gly residues" evidence="1">
    <location>
        <begin position="1014"/>
        <end position="1024"/>
    </location>
</feature>
<dbReference type="SMART" id="SM00382">
    <property type="entry name" value="AAA"/>
    <property type="match status" value="1"/>
</dbReference>
<dbReference type="PANTHER" id="PTHR23389:SF3">
    <property type="entry name" value="CHROMOSOME TRANSMISSION FIDELITY PROTEIN 18 HOMOLOG"/>
    <property type="match status" value="1"/>
</dbReference>
<feature type="compositionally biased region" description="Acidic residues" evidence="1">
    <location>
        <begin position="225"/>
        <end position="239"/>
    </location>
</feature>
<dbReference type="GO" id="GO:0016887">
    <property type="term" value="F:ATP hydrolysis activity"/>
    <property type="evidence" value="ECO:0007669"/>
    <property type="project" value="InterPro"/>
</dbReference>
<feature type="compositionally biased region" description="Basic residues" evidence="1">
    <location>
        <begin position="164"/>
        <end position="176"/>
    </location>
</feature>
<feature type="compositionally biased region" description="Low complexity" evidence="1">
    <location>
        <begin position="1219"/>
        <end position="1232"/>
    </location>
</feature>
<feature type="region of interest" description="Disordered" evidence="1">
    <location>
        <begin position="157"/>
        <end position="180"/>
    </location>
</feature>
<name>A0A0N1I4S1_LEPSE</name>
<evidence type="ECO:0000256" key="1">
    <source>
        <dbReference type="SAM" id="MobiDB-lite"/>
    </source>
</evidence>